<gene>
    <name evidence="3" type="ORF">QQS21_003693</name>
</gene>
<dbReference type="PRINTS" id="PR01210">
    <property type="entry name" value="GGTRANSPTASE"/>
</dbReference>
<evidence type="ECO:0008006" key="5">
    <source>
        <dbReference type="Google" id="ProtNLM"/>
    </source>
</evidence>
<reference evidence="3" key="1">
    <citation type="submission" date="2023-06" db="EMBL/GenBank/DDBJ databases">
        <title>Conoideocrella luteorostrata (Hypocreales: Clavicipitaceae), a potential biocontrol fungus for elongate hemlock scale in United States Christmas tree production areas.</title>
        <authorList>
            <person name="Barrett H."/>
            <person name="Lovett B."/>
            <person name="Macias A.M."/>
            <person name="Stajich J.E."/>
            <person name="Kasson M.T."/>
        </authorList>
    </citation>
    <scope>NUCLEOTIDE SEQUENCE</scope>
    <source>
        <strain evidence="3">ARSEF 14590</strain>
    </source>
</reference>
<dbReference type="GO" id="GO:0006751">
    <property type="term" value="P:glutathione catabolic process"/>
    <property type="evidence" value="ECO:0007669"/>
    <property type="project" value="InterPro"/>
</dbReference>
<dbReference type="AlphaFoldDB" id="A0AAJ0FW41"/>
<keyword evidence="4" id="KW-1185">Reference proteome</keyword>
<feature type="binding site" evidence="2">
    <location>
        <position position="388"/>
    </location>
    <ligand>
        <name>L-glutamate</name>
        <dbReference type="ChEBI" id="CHEBI:29985"/>
    </ligand>
</feature>
<feature type="binding site" evidence="2">
    <location>
        <position position="68"/>
    </location>
    <ligand>
        <name>L-glutamate</name>
        <dbReference type="ChEBI" id="CHEBI:29985"/>
    </ligand>
</feature>
<sequence length="465" mass="49586">MNGAVASAGDICTRIGTSIILRGGNAVDAAVATDFCLGVTHPWIAGLGGGGYAIVRDSSGNTECVDFREAAPAASDRDMFNLNPNASITGGLASGIPGELRGLEYLHGQYGKLSWKDVVAPAIRLARDGFSVNQLLFNAMSKAIENNSGDNFFVQNTDWAEVFALNGTMVGVGDVIKMERYADLLELVAINGTESFYAGPTAAKIADVVQKNGGIITTQDLEAYQIKRSAPLEITYGHYKIKACRATSGGTIILMAMNAFKQFPDRANPNSMNLTLHRLVETMRFGYAARASLGDPNFNPGQDSLEVRLVQQNTADEVRAKISDEHTLPVDVYNPDQLDIIHNHGTSHLSAADASGMAISLTSTPNLGWGSKLMIPGLGLIMNNEMDDFSVPNRSNHFGYIPAESNFIAPLKRPLSSMSPVIVDHIPSKSFYLATGGAGGSHIISGGRANAVEVARLELLCKRGH</sequence>
<evidence type="ECO:0000313" key="4">
    <source>
        <dbReference type="Proteomes" id="UP001251528"/>
    </source>
</evidence>
<dbReference type="PANTHER" id="PTHR11686">
    <property type="entry name" value="GAMMA GLUTAMYL TRANSPEPTIDASE"/>
    <property type="match status" value="1"/>
</dbReference>
<dbReference type="InterPro" id="IPR029055">
    <property type="entry name" value="Ntn_hydrolases_N"/>
</dbReference>
<dbReference type="GO" id="GO:0005886">
    <property type="term" value="C:plasma membrane"/>
    <property type="evidence" value="ECO:0007669"/>
    <property type="project" value="TreeGrafter"/>
</dbReference>
<dbReference type="Gene3D" id="3.60.20.40">
    <property type="match status" value="1"/>
</dbReference>
<proteinExistence type="predicted"/>
<dbReference type="PANTHER" id="PTHR11686:SF62">
    <property type="entry name" value="GLUTATHIONE HYDROLASE"/>
    <property type="match status" value="1"/>
</dbReference>
<comment type="caution">
    <text evidence="3">The sequence shown here is derived from an EMBL/GenBank/DDBJ whole genome shotgun (WGS) entry which is preliminary data.</text>
</comment>
<evidence type="ECO:0000256" key="2">
    <source>
        <dbReference type="PIRSR" id="PIRSR600101-2"/>
    </source>
</evidence>
<dbReference type="InterPro" id="IPR000101">
    <property type="entry name" value="GGT_peptidase"/>
</dbReference>
<accession>A0AAJ0FW41</accession>
<name>A0AAJ0FW41_9HYPO</name>
<dbReference type="EMBL" id="JASWJB010000050">
    <property type="protein sequence ID" value="KAK2605853.1"/>
    <property type="molecule type" value="Genomic_DNA"/>
</dbReference>
<dbReference type="SUPFAM" id="SSF56235">
    <property type="entry name" value="N-terminal nucleophile aminohydrolases (Ntn hydrolases)"/>
    <property type="match status" value="1"/>
</dbReference>
<organism evidence="3 4">
    <name type="scientific">Conoideocrella luteorostrata</name>
    <dbReference type="NCBI Taxonomy" id="1105319"/>
    <lineage>
        <taxon>Eukaryota</taxon>
        <taxon>Fungi</taxon>
        <taxon>Dikarya</taxon>
        <taxon>Ascomycota</taxon>
        <taxon>Pezizomycotina</taxon>
        <taxon>Sordariomycetes</taxon>
        <taxon>Hypocreomycetidae</taxon>
        <taxon>Hypocreales</taxon>
        <taxon>Clavicipitaceae</taxon>
        <taxon>Conoideocrella</taxon>
    </lineage>
</organism>
<dbReference type="InterPro" id="IPR043138">
    <property type="entry name" value="GGT_lsub"/>
</dbReference>
<feature type="binding site" evidence="2">
    <location>
        <position position="440"/>
    </location>
    <ligand>
        <name>L-glutamate</name>
        <dbReference type="ChEBI" id="CHEBI:29985"/>
    </ligand>
</feature>
<dbReference type="Gene3D" id="1.10.246.130">
    <property type="match status" value="1"/>
</dbReference>
<evidence type="ECO:0000256" key="1">
    <source>
        <dbReference type="PIRSR" id="PIRSR600101-1"/>
    </source>
</evidence>
<feature type="binding site" evidence="2">
    <location>
        <begin position="416"/>
        <end position="417"/>
    </location>
    <ligand>
        <name>L-glutamate</name>
        <dbReference type="ChEBI" id="CHEBI:29985"/>
    </ligand>
</feature>
<feature type="active site" description="Nucleophile" evidence="1">
    <location>
        <position position="346"/>
    </location>
</feature>
<feature type="binding site" evidence="2">
    <location>
        <begin position="364"/>
        <end position="366"/>
    </location>
    <ligand>
        <name>L-glutamate</name>
        <dbReference type="ChEBI" id="CHEBI:29985"/>
    </ligand>
</feature>
<dbReference type="InterPro" id="IPR043137">
    <property type="entry name" value="GGT_ssub_C"/>
</dbReference>
<dbReference type="Pfam" id="PF01019">
    <property type="entry name" value="G_glu_transpept"/>
    <property type="match status" value="1"/>
</dbReference>
<dbReference type="Proteomes" id="UP001251528">
    <property type="component" value="Unassembled WGS sequence"/>
</dbReference>
<dbReference type="GO" id="GO:0036374">
    <property type="term" value="F:glutathione hydrolase activity"/>
    <property type="evidence" value="ECO:0007669"/>
    <property type="project" value="InterPro"/>
</dbReference>
<evidence type="ECO:0000313" key="3">
    <source>
        <dbReference type="EMBL" id="KAK2605853.1"/>
    </source>
</evidence>
<protein>
    <recommendedName>
        <fullName evidence="5">Gamma-glutamyltranspeptidase</fullName>
    </recommendedName>
</protein>